<feature type="chain" id="PRO_5012149527" evidence="2">
    <location>
        <begin position="21"/>
        <end position="131"/>
    </location>
</feature>
<accession>A0A225WUU1</accession>
<proteinExistence type="predicted"/>
<name>A0A225WUU1_9STRA</name>
<keyword evidence="1" id="KW-0812">Transmembrane</keyword>
<evidence type="ECO:0000313" key="4">
    <source>
        <dbReference type="Proteomes" id="UP000198211"/>
    </source>
</evidence>
<organism evidence="3 4">
    <name type="scientific">Phytophthora megakarya</name>
    <dbReference type="NCBI Taxonomy" id="4795"/>
    <lineage>
        <taxon>Eukaryota</taxon>
        <taxon>Sar</taxon>
        <taxon>Stramenopiles</taxon>
        <taxon>Oomycota</taxon>
        <taxon>Peronosporomycetes</taxon>
        <taxon>Peronosporales</taxon>
        <taxon>Peronosporaceae</taxon>
        <taxon>Phytophthora</taxon>
    </lineage>
</organism>
<evidence type="ECO:0000256" key="1">
    <source>
        <dbReference type="SAM" id="Phobius"/>
    </source>
</evidence>
<evidence type="ECO:0000313" key="3">
    <source>
        <dbReference type="EMBL" id="OWZ21444.1"/>
    </source>
</evidence>
<protein>
    <submittedName>
        <fullName evidence="3">Uncharacterized protein</fullName>
    </submittedName>
</protein>
<sequence length="131" mass="13586">MQRLLLVLIVSMAIVVDSDASWSLAVENEGGSMEDNTTVVQPGADGIPNSGSGNAAAKVKVVPSDGNGGGLSSVAVAIIVLVSVVGLGLGVTMVVCAWRTTRLEEEAMFMDIDLGDERSYTYGRFGDYAAM</sequence>
<dbReference type="AlphaFoldDB" id="A0A225WUU1"/>
<dbReference type="OrthoDB" id="125568at2759"/>
<dbReference type="EMBL" id="NBNE01000225">
    <property type="protein sequence ID" value="OWZ21444.1"/>
    <property type="molecule type" value="Genomic_DNA"/>
</dbReference>
<evidence type="ECO:0000256" key="2">
    <source>
        <dbReference type="SAM" id="SignalP"/>
    </source>
</evidence>
<gene>
    <name evidence="3" type="ORF">PHMEG_0004023</name>
</gene>
<keyword evidence="2" id="KW-0732">Signal</keyword>
<feature type="signal peptide" evidence="2">
    <location>
        <begin position="1"/>
        <end position="20"/>
    </location>
</feature>
<feature type="transmembrane region" description="Helical" evidence="1">
    <location>
        <begin position="74"/>
        <end position="98"/>
    </location>
</feature>
<keyword evidence="4" id="KW-1185">Reference proteome</keyword>
<keyword evidence="1" id="KW-1133">Transmembrane helix</keyword>
<dbReference type="Proteomes" id="UP000198211">
    <property type="component" value="Unassembled WGS sequence"/>
</dbReference>
<reference evidence="4" key="1">
    <citation type="submission" date="2017-03" db="EMBL/GenBank/DDBJ databases">
        <title>Phytopthora megakarya and P. palmivora, two closely related causual agents of cacao black pod achieved similar genome size and gene model numbers by different mechanisms.</title>
        <authorList>
            <person name="Ali S."/>
            <person name="Shao J."/>
            <person name="Larry D.J."/>
            <person name="Kronmiller B."/>
            <person name="Shen D."/>
            <person name="Strem M.D."/>
            <person name="Melnick R.L."/>
            <person name="Guiltinan M.J."/>
            <person name="Tyler B.M."/>
            <person name="Meinhardt L.W."/>
            <person name="Bailey B.A."/>
        </authorList>
    </citation>
    <scope>NUCLEOTIDE SEQUENCE [LARGE SCALE GENOMIC DNA]</scope>
    <source>
        <strain evidence="4">zdho120</strain>
    </source>
</reference>
<comment type="caution">
    <text evidence="3">The sequence shown here is derived from an EMBL/GenBank/DDBJ whole genome shotgun (WGS) entry which is preliminary data.</text>
</comment>
<keyword evidence="1" id="KW-0472">Membrane</keyword>